<evidence type="ECO:0000313" key="2">
    <source>
        <dbReference type="Proteomes" id="UP001597458"/>
    </source>
</evidence>
<reference evidence="2" key="1">
    <citation type="journal article" date="2019" name="Int. J. Syst. Evol. Microbiol.">
        <title>The Global Catalogue of Microorganisms (GCM) 10K type strain sequencing project: providing services to taxonomists for standard genome sequencing and annotation.</title>
        <authorList>
            <consortium name="The Broad Institute Genomics Platform"/>
            <consortium name="The Broad Institute Genome Sequencing Center for Infectious Disease"/>
            <person name="Wu L."/>
            <person name="Ma J."/>
        </authorList>
    </citation>
    <scope>NUCLEOTIDE SEQUENCE [LARGE SCALE GENOMIC DNA]</scope>
    <source>
        <strain evidence="2">TISTR 2241</strain>
    </source>
</reference>
<gene>
    <name evidence="1" type="ORF">ACFSTF_05380</name>
</gene>
<dbReference type="Pfam" id="PF13171">
    <property type="entry name" value="DUF4004"/>
    <property type="match status" value="1"/>
</dbReference>
<organism evidence="1 2">
    <name type="scientific">Terrilactibacillus laevilacticus</name>
    <dbReference type="NCBI Taxonomy" id="1380157"/>
    <lineage>
        <taxon>Bacteria</taxon>
        <taxon>Bacillati</taxon>
        <taxon>Bacillota</taxon>
        <taxon>Bacilli</taxon>
        <taxon>Bacillales</taxon>
        <taxon>Bacillaceae</taxon>
        <taxon>Terrilactibacillus</taxon>
    </lineage>
</organism>
<dbReference type="EMBL" id="JBHUMR010000008">
    <property type="protein sequence ID" value="MFD2616739.1"/>
    <property type="molecule type" value="Genomic_DNA"/>
</dbReference>
<evidence type="ECO:0000313" key="1">
    <source>
        <dbReference type="EMBL" id="MFD2616739.1"/>
    </source>
</evidence>
<dbReference type="RefSeq" id="WP_141189556.1">
    <property type="nucleotide sequence ID" value="NZ_JBHUMR010000008.1"/>
</dbReference>
<comment type="caution">
    <text evidence="1">The sequence shown here is derived from an EMBL/GenBank/DDBJ whole genome shotgun (WGS) entry which is preliminary data.</text>
</comment>
<accession>A0ABW5PPE5</accession>
<protein>
    <submittedName>
        <fullName evidence="1">YhbD family protein</fullName>
    </submittedName>
</protein>
<dbReference type="Proteomes" id="UP001597458">
    <property type="component" value="Unassembled WGS sequence"/>
</dbReference>
<sequence>MENDLIAKKDLLEVAHISYGQLYRWKRKKLIPDEWFIRKSTFTGQETFFPKQKILDRIEKIISLKDDLSLDELADMFSPNPQSVSLTVNQIIERHIVSLMTVDVLFPEEERNKSLSFEAILSANIVEKVLKSGEVNREESKQLYTFLINNYGKLYGQPFYLLIFRKLGVTSFLLISKQENYYVDDLTNEVFKLDILQSIEELKSLLSKGA</sequence>
<proteinExistence type="predicted"/>
<keyword evidence="2" id="KW-1185">Reference proteome</keyword>
<name>A0ABW5PPE5_9BACI</name>
<dbReference type="InterPro" id="IPR025063">
    <property type="entry name" value="DUF4004"/>
</dbReference>